<protein>
    <recommendedName>
        <fullName evidence="3">histidine kinase</fullName>
        <ecNumber evidence="3">2.7.13.3</ecNumber>
    </recommendedName>
</protein>
<proteinExistence type="predicted"/>
<dbReference type="CDD" id="cd06225">
    <property type="entry name" value="HAMP"/>
    <property type="match status" value="1"/>
</dbReference>
<evidence type="ECO:0000256" key="12">
    <source>
        <dbReference type="SAM" id="Phobius"/>
    </source>
</evidence>
<dbReference type="Pfam" id="PF00672">
    <property type="entry name" value="HAMP"/>
    <property type="match status" value="1"/>
</dbReference>
<dbReference type="SUPFAM" id="SSF158472">
    <property type="entry name" value="HAMP domain-like"/>
    <property type="match status" value="1"/>
</dbReference>
<evidence type="ECO:0000259" key="14">
    <source>
        <dbReference type="PROSITE" id="PS50885"/>
    </source>
</evidence>
<dbReference type="SMART" id="SM00388">
    <property type="entry name" value="HisKA"/>
    <property type="match status" value="1"/>
</dbReference>
<evidence type="ECO:0000256" key="8">
    <source>
        <dbReference type="ARBA" id="ARBA00022989"/>
    </source>
</evidence>
<feature type="region of interest" description="Disordered" evidence="11">
    <location>
        <begin position="1"/>
        <end position="58"/>
    </location>
</feature>
<feature type="domain" description="HAMP" evidence="14">
    <location>
        <begin position="253"/>
        <end position="306"/>
    </location>
</feature>
<keyword evidence="10 12" id="KW-0472">Membrane</keyword>
<feature type="region of interest" description="Disordered" evidence="11">
    <location>
        <begin position="533"/>
        <end position="598"/>
    </location>
</feature>
<evidence type="ECO:0000256" key="4">
    <source>
        <dbReference type="ARBA" id="ARBA00022553"/>
    </source>
</evidence>
<evidence type="ECO:0000256" key="7">
    <source>
        <dbReference type="ARBA" id="ARBA00022777"/>
    </source>
</evidence>
<dbReference type="CDD" id="cd00082">
    <property type="entry name" value="HisKA"/>
    <property type="match status" value="1"/>
</dbReference>
<dbReference type="Pfam" id="PF02518">
    <property type="entry name" value="HATPase_c"/>
    <property type="match status" value="1"/>
</dbReference>
<dbReference type="InterPro" id="IPR005467">
    <property type="entry name" value="His_kinase_dom"/>
</dbReference>
<evidence type="ECO:0000256" key="11">
    <source>
        <dbReference type="SAM" id="MobiDB-lite"/>
    </source>
</evidence>
<accession>A0A4Y3KN57</accession>
<gene>
    <name evidence="15" type="ORF">CGE01nite_25740</name>
</gene>
<feature type="transmembrane region" description="Helical" evidence="12">
    <location>
        <begin position="228"/>
        <end position="252"/>
    </location>
</feature>
<dbReference type="EC" id="2.7.13.3" evidence="3"/>
<comment type="catalytic activity">
    <reaction evidence="1">
        <text>ATP + protein L-histidine = ADP + protein N-phospho-L-histidine.</text>
        <dbReference type="EC" id="2.7.13.3"/>
    </reaction>
</comment>
<evidence type="ECO:0000256" key="3">
    <source>
        <dbReference type="ARBA" id="ARBA00012438"/>
    </source>
</evidence>
<dbReference type="RefSeq" id="WP_141371309.1">
    <property type="nucleotide sequence ID" value="NZ_BJLQ01000031.1"/>
</dbReference>
<keyword evidence="16" id="KW-1185">Reference proteome</keyword>
<dbReference type="Gene3D" id="6.10.340.10">
    <property type="match status" value="1"/>
</dbReference>
<keyword evidence="4" id="KW-0597">Phosphoprotein</keyword>
<dbReference type="Pfam" id="PF00512">
    <property type="entry name" value="HisKA"/>
    <property type="match status" value="1"/>
</dbReference>
<dbReference type="InterPro" id="IPR004358">
    <property type="entry name" value="Sig_transdc_His_kin-like_C"/>
</dbReference>
<dbReference type="InterPro" id="IPR003594">
    <property type="entry name" value="HATPase_dom"/>
</dbReference>
<evidence type="ECO:0000256" key="2">
    <source>
        <dbReference type="ARBA" id="ARBA00004236"/>
    </source>
</evidence>
<evidence type="ECO:0000256" key="10">
    <source>
        <dbReference type="ARBA" id="ARBA00023136"/>
    </source>
</evidence>
<dbReference type="InterPro" id="IPR036890">
    <property type="entry name" value="HATPase_C_sf"/>
</dbReference>
<dbReference type="PROSITE" id="PS50885">
    <property type="entry name" value="HAMP"/>
    <property type="match status" value="1"/>
</dbReference>
<dbReference type="SUPFAM" id="SSF47384">
    <property type="entry name" value="Homodimeric domain of signal transducing histidine kinase"/>
    <property type="match status" value="1"/>
</dbReference>
<dbReference type="SMART" id="SM00304">
    <property type="entry name" value="HAMP"/>
    <property type="match status" value="1"/>
</dbReference>
<keyword evidence="6 12" id="KW-0812">Transmembrane</keyword>
<dbReference type="OrthoDB" id="9786919at2"/>
<dbReference type="PANTHER" id="PTHR45436:SF5">
    <property type="entry name" value="SENSOR HISTIDINE KINASE TRCS"/>
    <property type="match status" value="1"/>
</dbReference>
<keyword evidence="9" id="KW-0902">Two-component regulatory system</keyword>
<dbReference type="EMBL" id="BJLQ01000031">
    <property type="protein sequence ID" value="GEA85323.1"/>
    <property type="molecule type" value="Genomic_DNA"/>
</dbReference>
<name>A0A4Y3KN57_9CELL</name>
<dbReference type="InterPro" id="IPR050428">
    <property type="entry name" value="TCS_sensor_his_kinase"/>
</dbReference>
<evidence type="ECO:0000256" key="6">
    <source>
        <dbReference type="ARBA" id="ARBA00022692"/>
    </source>
</evidence>
<feature type="transmembrane region" description="Helical" evidence="12">
    <location>
        <begin position="78"/>
        <end position="101"/>
    </location>
</feature>
<comment type="caution">
    <text evidence="15">The sequence shown here is derived from an EMBL/GenBank/DDBJ whole genome shotgun (WGS) entry which is preliminary data.</text>
</comment>
<dbReference type="AlphaFoldDB" id="A0A4Y3KN57"/>
<dbReference type="FunFam" id="1.10.287.130:FF:000001">
    <property type="entry name" value="Two-component sensor histidine kinase"/>
    <property type="match status" value="1"/>
</dbReference>
<dbReference type="PROSITE" id="PS50109">
    <property type="entry name" value="HIS_KIN"/>
    <property type="match status" value="1"/>
</dbReference>
<dbReference type="CDD" id="cd00075">
    <property type="entry name" value="HATPase"/>
    <property type="match status" value="1"/>
</dbReference>
<comment type="subcellular location">
    <subcellularLocation>
        <location evidence="2">Cell membrane</location>
    </subcellularLocation>
</comment>
<dbReference type="SUPFAM" id="SSF55874">
    <property type="entry name" value="ATPase domain of HSP90 chaperone/DNA topoisomerase II/histidine kinase"/>
    <property type="match status" value="1"/>
</dbReference>
<sequence length="598" mass="62411">MTVRDPGPVPPPPARRPATAPTPTDERAPTNEPAPTSEHAPTSEPGGSAAGRATDGAEPGVVGEAVRWWSGVPLVGRLLGISTVLLLVGLVLAGVTATWLVQRTLVDQVDDKLATEGVQLVTTYRTQDEPWESQGPPTDYYGAAVETGVVHTLFSPRASVLAKRGTPSLPRMTYDEAEERGGEPFTVTSDRGSDWRVVALPATNTFTNEPVALMVALPLADIDDTIQLMALVLVTSGAVILLAGALVGWWAVRRSLRPLTQIEQTAAAFAAGDFSQRVPPAPVSTEVGRLGAALNGMLAQIEEAFAVRTASEARMRRFVADASHELRTPLAAIRGYGELYRMGALTTKDQVDDTFGRIESSATRMGRLVEDLLSLARLDEQRPMRRTQVDLTVVAADAVSDLHALDPSRSTRIVPLTPGGVTGPTTIDGDEARLRQVVANLVGNVAQHTPAGSPVEIAVGLAHADARDGAPGGPVGVIEVRDHGPGIDPEHAARVFERFYRVDASRGRSSGGAGLGMAIVAAIVDAHDGHVRLSATPGGGTTVRVEIPAARPRPGPGGSTHESPDPQRAATDDSPGDSPGDAPGDAPGAPPTGAHIGR</sequence>
<dbReference type="InterPro" id="IPR036097">
    <property type="entry name" value="HisK_dim/P_sf"/>
</dbReference>
<dbReference type="GO" id="GO:0000155">
    <property type="term" value="F:phosphorelay sensor kinase activity"/>
    <property type="evidence" value="ECO:0007669"/>
    <property type="project" value="InterPro"/>
</dbReference>
<dbReference type="SMART" id="SM00387">
    <property type="entry name" value="HATPase_c"/>
    <property type="match status" value="1"/>
</dbReference>
<dbReference type="PANTHER" id="PTHR45436">
    <property type="entry name" value="SENSOR HISTIDINE KINASE YKOH"/>
    <property type="match status" value="1"/>
</dbReference>
<dbReference type="InterPro" id="IPR003660">
    <property type="entry name" value="HAMP_dom"/>
</dbReference>
<keyword evidence="5" id="KW-0808">Transferase</keyword>
<evidence type="ECO:0000256" key="9">
    <source>
        <dbReference type="ARBA" id="ARBA00023012"/>
    </source>
</evidence>
<evidence type="ECO:0000256" key="5">
    <source>
        <dbReference type="ARBA" id="ARBA00022679"/>
    </source>
</evidence>
<dbReference type="PRINTS" id="PR00344">
    <property type="entry name" value="BCTRLSENSOR"/>
</dbReference>
<organism evidence="15 16">
    <name type="scientific">Cellulomonas gelida</name>
    <dbReference type="NCBI Taxonomy" id="1712"/>
    <lineage>
        <taxon>Bacteria</taxon>
        <taxon>Bacillati</taxon>
        <taxon>Actinomycetota</taxon>
        <taxon>Actinomycetes</taxon>
        <taxon>Micrococcales</taxon>
        <taxon>Cellulomonadaceae</taxon>
        <taxon>Cellulomonas</taxon>
    </lineage>
</organism>
<dbReference type="Gene3D" id="1.10.287.130">
    <property type="match status" value="1"/>
</dbReference>
<dbReference type="GO" id="GO:0005886">
    <property type="term" value="C:plasma membrane"/>
    <property type="evidence" value="ECO:0007669"/>
    <property type="project" value="UniProtKB-SubCell"/>
</dbReference>
<keyword evidence="7 15" id="KW-0418">Kinase</keyword>
<reference evidence="15 16" key="1">
    <citation type="submission" date="2019-06" db="EMBL/GenBank/DDBJ databases">
        <title>Whole genome shotgun sequence of Cellulomonas gelida NBRC 3748.</title>
        <authorList>
            <person name="Hosoyama A."/>
            <person name="Uohara A."/>
            <person name="Ohji S."/>
            <person name="Ichikawa N."/>
        </authorList>
    </citation>
    <scope>NUCLEOTIDE SEQUENCE [LARGE SCALE GENOMIC DNA]</scope>
    <source>
        <strain evidence="15 16">NBRC 3748</strain>
    </source>
</reference>
<dbReference type="InterPro" id="IPR003661">
    <property type="entry name" value="HisK_dim/P_dom"/>
</dbReference>
<evidence type="ECO:0000256" key="1">
    <source>
        <dbReference type="ARBA" id="ARBA00000085"/>
    </source>
</evidence>
<evidence type="ECO:0000259" key="13">
    <source>
        <dbReference type="PROSITE" id="PS50109"/>
    </source>
</evidence>
<dbReference type="Gene3D" id="3.30.565.10">
    <property type="entry name" value="Histidine kinase-like ATPase, C-terminal domain"/>
    <property type="match status" value="1"/>
</dbReference>
<evidence type="ECO:0000313" key="15">
    <source>
        <dbReference type="EMBL" id="GEA85323.1"/>
    </source>
</evidence>
<feature type="compositionally biased region" description="Low complexity" evidence="11">
    <location>
        <begin position="572"/>
        <end position="598"/>
    </location>
</feature>
<keyword evidence="8 12" id="KW-1133">Transmembrane helix</keyword>
<evidence type="ECO:0000313" key="16">
    <source>
        <dbReference type="Proteomes" id="UP000320461"/>
    </source>
</evidence>
<dbReference type="Proteomes" id="UP000320461">
    <property type="component" value="Unassembled WGS sequence"/>
</dbReference>
<feature type="domain" description="Histidine kinase" evidence="13">
    <location>
        <begin position="321"/>
        <end position="551"/>
    </location>
</feature>